<reference evidence="1" key="1">
    <citation type="submission" date="2016-03" db="EMBL/GenBank/DDBJ databases">
        <title>Geographic isolates of Lymantria dispar multiple nucleopolyhedrovirus: Genomic analysis and biological activity against different host strains of Lymantria dispar.</title>
        <authorList>
            <person name="Harrison R.L."/>
            <person name="Rowley D.L."/>
            <person name="Keena M.A."/>
        </authorList>
    </citation>
    <scope>NUCLEOTIDE SEQUENCE</scope>
    <source>
        <strain evidence="1">Ab-a624</strain>
    </source>
</reference>
<dbReference type="EMBL" id="KT626572">
    <property type="protein sequence ID" value="AMO27912.1"/>
    <property type="molecule type" value="Genomic_DNA"/>
</dbReference>
<name>A0A140HRB5_NPVLD</name>
<evidence type="ECO:0000313" key="1">
    <source>
        <dbReference type="EMBL" id="AMO27912.1"/>
    </source>
</evidence>
<accession>A0A140HRB5</accession>
<sequence>MRFSILTCIFLSITSDALSPIDAVSARVSRLNRSIAGTLPDEMARNAHVSVRHGYCWMLK</sequence>
<proteinExistence type="predicted"/>
<organism evidence="1">
    <name type="scientific">Lymantria dispar multicapsid nuclear polyhedrosis virus</name>
    <name type="common">LdMNPV</name>
    <dbReference type="NCBI Taxonomy" id="10449"/>
    <lineage>
        <taxon>Viruses</taxon>
        <taxon>Viruses incertae sedis</taxon>
        <taxon>Naldaviricetes</taxon>
        <taxon>Lefavirales</taxon>
        <taxon>Baculoviridae</taxon>
        <taxon>Alphabaculovirus</taxon>
        <taxon>Alphabaculovirus lydisparis</taxon>
    </lineage>
</organism>
<protein>
    <submittedName>
        <fullName evidence="1">Uncharacterized protein</fullName>
    </submittedName>
</protein>
<organismHost>
    <name type="scientific">Lepidoptera</name>
    <name type="common">moths &amp; butterflies</name>
    <dbReference type="NCBI Taxonomy" id="7088"/>
</organismHost>